<evidence type="ECO:0000313" key="3">
    <source>
        <dbReference type="Proteomes" id="UP000245998"/>
    </source>
</evidence>
<keyword evidence="1" id="KW-0812">Transmembrane</keyword>
<keyword evidence="1" id="KW-0472">Membrane</keyword>
<feature type="transmembrane region" description="Helical" evidence="1">
    <location>
        <begin position="7"/>
        <end position="27"/>
    </location>
</feature>
<comment type="caution">
    <text evidence="2">The sequence shown here is derived from an EMBL/GenBank/DDBJ whole genome shotgun (WGS) entry which is preliminary data.</text>
</comment>
<gene>
    <name evidence="2" type="ORF">DCC39_12540</name>
</gene>
<sequence>MNKVVYWIIWGFAAISVNVFVIPFATVTTEDSLLPVLLIILLCNLITVQLFVAALRENTQRFIIGIVIASVLVLSLFFVFQKIMIQLAIILLIISLLAGAILFIVEVFSKAWQNN</sequence>
<accession>A0A2U1JXY9</accession>
<name>A0A2U1JXY9_9BACI</name>
<dbReference type="AlphaFoldDB" id="A0A2U1JXY9"/>
<dbReference type="Proteomes" id="UP000245998">
    <property type="component" value="Unassembled WGS sequence"/>
</dbReference>
<proteinExistence type="predicted"/>
<feature type="transmembrane region" description="Helical" evidence="1">
    <location>
        <begin position="33"/>
        <end position="55"/>
    </location>
</feature>
<dbReference type="OrthoDB" id="2940215at2"/>
<feature type="transmembrane region" description="Helical" evidence="1">
    <location>
        <begin position="87"/>
        <end position="108"/>
    </location>
</feature>
<evidence type="ECO:0000313" key="2">
    <source>
        <dbReference type="EMBL" id="PWA09668.1"/>
    </source>
</evidence>
<feature type="transmembrane region" description="Helical" evidence="1">
    <location>
        <begin position="62"/>
        <end position="81"/>
    </location>
</feature>
<dbReference type="EMBL" id="QCZG01000027">
    <property type="protein sequence ID" value="PWA09668.1"/>
    <property type="molecule type" value="Genomic_DNA"/>
</dbReference>
<keyword evidence="1" id="KW-1133">Transmembrane helix</keyword>
<evidence type="ECO:0000256" key="1">
    <source>
        <dbReference type="SAM" id="Phobius"/>
    </source>
</evidence>
<dbReference type="RefSeq" id="WP_116555250.1">
    <property type="nucleotide sequence ID" value="NZ_QCZG01000027.1"/>
</dbReference>
<reference evidence="2 3" key="1">
    <citation type="submission" date="2018-04" db="EMBL/GenBank/DDBJ databases">
        <title>Camelliibacillus theae gen. nov., sp. nov., isolated from Pu'er tea.</title>
        <authorList>
            <person name="Niu L."/>
        </authorList>
    </citation>
    <scope>NUCLEOTIDE SEQUENCE [LARGE SCALE GENOMIC DNA]</scope>
    <source>
        <strain evidence="2 3">T8</strain>
    </source>
</reference>
<protein>
    <submittedName>
        <fullName evidence="2">Uncharacterized protein</fullName>
    </submittedName>
</protein>
<organism evidence="2 3">
    <name type="scientific">Pueribacillus theae</name>
    <dbReference type="NCBI Taxonomy" id="2171751"/>
    <lineage>
        <taxon>Bacteria</taxon>
        <taxon>Bacillati</taxon>
        <taxon>Bacillota</taxon>
        <taxon>Bacilli</taxon>
        <taxon>Bacillales</taxon>
        <taxon>Bacillaceae</taxon>
        <taxon>Pueribacillus</taxon>
    </lineage>
</organism>
<keyword evidence="3" id="KW-1185">Reference proteome</keyword>